<dbReference type="AlphaFoldDB" id="A0A916YKP3"/>
<keyword evidence="2" id="KW-1185">Reference proteome</keyword>
<organism evidence="1 2">
    <name type="scientific">Croceicoccus pelagius</name>
    <dbReference type="NCBI Taxonomy" id="1703341"/>
    <lineage>
        <taxon>Bacteria</taxon>
        <taxon>Pseudomonadati</taxon>
        <taxon>Pseudomonadota</taxon>
        <taxon>Alphaproteobacteria</taxon>
        <taxon>Sphingomonadales</taxon>
        <taxon>Erythrobacteraceae</taxon>
        <taxon>Croceicoccus</taxon>
    </lineage>
</organism>
<dbReference type="OrthoDB" id="7433256at2"/>
<evidence type="ECO:0000313" key="1">
    <source>
        <dbReference type="EMBL" id="GGD49209.1"/>
    </source>
</evidence>
<evidence type="ECO:0000313" key="2">
    <source>
        <dbReference type="Proteomes" id="UP000598997"/>
    </source>
</evidence>
<dbReference type="RefSeq" id="WP_156521720.1">
    <property type="nucleotide sequence ID" value="NZ_BMIO01000007.1"/>
</dbReference>
<dbReference type="EMBL" id="BMIO01000007">
    <property type="protein sequence ID" value="GGD49209.1"/>
    <property type="molecule type" value="Genomic_DNA"/>
</dbReference>
<sequence>MNDMLEKLGVKSGMAVFDAEGQSLGAIETVGDNDFTVGSKGYTVKDIEMVEPSGVYLSVR</sequence>
<reference evidence="1 2" key="1">
    <citation type="journal article" date="2014" name="Int. J. Syst. Evol. Microbiol.">
        <title>Complete genome sequence of Corynebacterium casei LMG S-19264T (=DSM 44701T), isolated from a smear-ripened cheese.</title>
        <authorList>
            <consortium name="US DOE Joint Genome Institute (JGI-PGF)"/>
            <person name="Walter F."/>
            <person name="Albersmeier A."/>
            <person name="Kalinowski J."/>
            <person name="Ruckert C."/>
        </authorList>
    </citation>
    <scope>NUCLEOTIDE SEQUENCE [LARGE SCALE GENOMIC DNA]</scope>
    <source>
        <strain evidence="1 2">CGMCC 1.15358</strain>
    </source>
</reference>
<protein>
    <submittedName>
        <fullName evidence="1">Uncharacterized protein</fullName>
    </submittedName>
</protein>
<accession>A0A916YKP3</accession>
<gene>
    <name evidence="1" type="ORF">GCM10010989_24320</name>
</gene>
<comment type="caution">
    <text evidence="1">The sequence shown here is derived from an EMBL/GenBank/DDBJ whole genome shotgun (WGS) entry which is preliminary data.</text>
</comment>
<dbReference type="Proteomes" id="UP000598997">
    <property type="component" value="Unassembled WGS sequence"/>
</dbReference>
<proteinExistence type="predicted"/>
<name>A0A916YKP3_9SPHN</name>